<gene>
    <name evidence="1" type="ORF">M9458_026165</name>
</gene>
<name>A0ABD0PXD2_CIRMR</name>
<proteinExistence type="predicted"/>
<sequence>MVSSIRVGRNVNYRILDIDWCTSDKVVLASDDGCVRVLEMAMKSASYRMDEQDLT</sequence>
<feature type="non-terminal residue" evidence="1">
    <location>
        <position position="55"/>
    </location>
</feature>
<evidence type="ECO:0000313" key="1">
    <source>
        <dbReference type="EMBL" id="KAL0177271.1"/>
    </source>
</evidence>
<dbReference type="EMBL" id="JAMKFB020000013">
    <property type="protein sequence ID" value="KAL0177271.1"/>
    <property type="molecule type" value="Genomic_DNA"/>
</dbReference>
<protein>
    <submittedName>
        <fullName evidence="1">Uncharacterized protein</fullName>
    </submittedName>
</protein>
<reference evidence="1 2" key="1">
    <citation type="submission" date="2024-05" db="EMBL/GenBank/DDBJ databases">
        <title>Genome sequencing and assembly of Indian major carp, Cirrhinus mrigala (Hamilton, 1822).</title>
        <authorList>
            <person name="Mohindra V."/>
            <person name="Chowdhury L.M."/>
            <person name="Lal K."/>
            <person name="Jena J.K."/>
        </authorList>
    </citation>
    <scope>NUCLEOTIDE SEQUENCE [LARGE SCALE GENOMIC DNA]</scope>
    <source>
        <strain evidence="1">CM1030</strain>
        <tissue evidence="1">Blood</tissue>
    </source>
</reference>
<dbReference type="Proteomes" id="UP001529510">
    <property type="component" value="Unassembled WGS sequence"/>
</dbReference>
<accession>A0ABD0PXD2</accession>
<comment type="caution">
    <text evidence="1">The sequence shown here is derived from an EMBL/GenBank/DDBJ whole genome shotgun (WGS) entry which is preliminary data.</text>
</comment>
<evidence type="ECO:0000313" key="2">
    <source>
        <dbReference type="Proteomes" id="UP001529510"/>
    </source>
</evidence>
<organism evidence="1 2">
    <name type="scientific">Cirrhinus mrigala</name>
    <name type="common">Mrigala</name>
    <dbReference type="NCBI Taxonomy" id="683832"/>
    <lineage>
        <taxon>Eukaryota</taxon>
        <taxon>Metazoa</taxon>
        <taxon>Chordata</taxon>
        <taxon>Craniata</taxon>
        <taxon>Vertebrata</taxon>
        <taxon>Euteleostomi</taxon>
        <taxon>Actinopterygii</taxon>
        <taxon>Neopterygii</taxon>
        <taxon>Teleostei</taxon>
        <taxon>Ostariophysi</taxon>
        <taxon>Cypriniformes</taxon>
        <taxon>Cyprinidae</taxon>
        <taxon>Labeoninae</taxon>
        <taxon>Labeonini</taxon>
        <taxon>Cirrhinus</taxon>
    </lineage>
</organism>
<dbReference type="AlphaFoldDB" id="A0ABD0PXD2"/>
<keyword evidence="2" id="KW-1185">Reference proteome</keyword>